<comment type="caution">
    <text evidence="1">The sequence shown here is derived from an EMBL/GenBank/DDBJ whole genome shotgun (WGS) entry which is preliminary data.</text>
</comment>
<evidence type="ECO:0000313" key="2">
    <source>
        <dbReference type="Proteomes" id="UP001500213"/>
    </source>
</evidence>
<dbReference type="Proteomes" id="UP001500213">
    <property type="component" value="Unassembled WGS sequence"/>
</dbReference>
<dbReference type="RefSeq" id="WP_344776851.1">
    <property type="nucleotide sequence ID" value="NZ_BAABBX010000015.1"/>
</dbReference>
<gene>
    <name evidence="1" type="ORF">GCM10022288_22260</name>
</gene>
<organism evidence="1 2">
    <name type="scientific">Gryllotalpicola kribbensis</name>
    <dbReference type="NCBI Taxonomy" id="993084"/>
    <lineage>
        <taxon>Bacteria</taxon>
        <taxon>Bacillati</taxon>
        <taxon>Actinomycetota</taxon>
        <taxon>Actinomycetes</taxon>
        <taxon>Micrococcales</taxon>
        <taxon>Microbacteriaceae</taxon>
        <taxon>Gryllotalpicola</taxon>
    </lineage>
</organism>
<dbReference type="EMBL" id="BAABBX010000015">
    <property type="protein sequence ID" value="GAA4191453.1"/>
    <property type="molecule type" value="Genomic_DNA"/>
</dbReference>
<name>A0ABP8AVI7_9MICO</name>
<accession>A0ABP8AVI7</accession>
<proteinExistence type="predicted"/>
<evidence type="ECO:0000313" key="1">
    <source>
        <dbReference type="EMBL" id="GAA4191453.1"/>
    </source>
</evidence>
<protein>
    <submittedName>
        <fullName evidence="1">Uncharacterized protein</fullName>
    </submittedName>
</protein>
<sequence length="52" mass="5640">MAYEAPRVRTVGLVADVTLAQGQFGHDDQWVSIDTTTGQITQYGPTYGTHVS</sequence>
<keyword evidence="2" id="KW-1185">Reference proteome</keyword>
<reference evidence="2" key="1">
    <citation type="journal article" date="2019" name="Int. J. Syst. Evol. Microbiol.">
        <title>The Global Catalogue of Microorganisms (GCM) 10K type strain sequencing project: providing services to taxonomists for standard genome sequencing and annotation.</title>
        <authorList>
            <consortium name="The Broad Institute Genomics Platform"/>
            <consortium name="The Broad Institute Genome Sequencing Center for Infectious Disease"/>
            <person name="Wu L."/>
            <person name="Ma J."/>
        </authorList>
    </citation>
    <scope>NUCLEOTIDE SEQUENCE [LARGE SCALE GENOMIC DNA]</scope>
    <source>
        <strain evidence="2">JCM 17593</strain>
    </source>
</reference>